<evidence type="ECO:0000256" key="1">
    <source>
        <dbReference type="SAM" id="SignalP"/>
    </source>
</evidence>
<dbReference type="PATRIC" id="fig|1234597.4.peg.4"/>
<dbReference type="Gene3D" id="2.40.50.90">
    <property type="match status" value="1"/>
</dbReference>
<sequence>MRGALIACIVGLFGSGINVAAGSAEVMTGLISVRSGSSFTMAGSTLERRLYGVETCATNQLAHLNGVAWPCGAVATGWLTQQTLGYHIECLEEGRAEREYATVLVRCFLPSGEDIARLALREGLAWAAYEEGNPVVPEYVSVEEEARSQRRGVWSSNFMRNNQLYRP</sequence>
<dbReference type="InterPro" id="IPR016071">
    <property type="entry name" value="Staphylococal_nuclease_OB-fold"/>
</dbReference>
<dbReference type="AlphaFoldDB" id="M5JSV5"/>
<dbReference type="SMART" id="SM00318">
    <property type="entry name" value="SNc"/>
    <property type="match status" value="1"/>
</dbReference>
<evidence type="ECO:0000259" key="2">
    <source>
        <dbReference type="SMART" id="SM00318"/>
    </source>
</evidence>
<name>M5JSV5_9HYPH</name>
<reference evidence="3 4" key="1">
    <citation type="journal article" date="2013" name="Gut Pathog.">
        <title>Draft genome of Ochrobactrum intermedium strain M86 isolated from non-ulcer dyspeptic individual from India.</title>
        <authorList>
            <person name="Kulkarni G."/>
            <person name="Dhotre D."/>
            <person name="Dharne M."/>
            <person name="Shetty S."/>
            <person name="Chowdhury S."/>
            <person name="Misra V."/>
            <person name="Misra S."/>
            <person name="Patole M."/>
            <person name="Shouche Y."/>
        </authorList>
    </citation>
    <scope>NUCLEOTIDE SEQUENCE [LARGE SCALE GENOMIC DNA]</scope>
    <source>
        <strain evidence="3 4">M86</strain>
    </source>
</reference>
<dbReference type="Pfam" id="PF00565">
    <property type="entry name" value="SNase"/>
    <property type="match status" value="1"/>
</dbReference>
<dbReference type="OrthoDB" id="9805504at2"/>
<evidence type="ECO:0000313" key="4">
    <source>
        <dbReference type="Proteomes" id="UP000011971"/>
    </source>
</evidence>
<protein>
    <recommendedName>
        <fullName evidence="2">TNase-like domain-containing protein</fullName>
    </recommendedName>
</protein>
<feature type="domain" description="TNase-like" evidence="2">
    <location>
        <begin position="24"/>
        <end position="156"/>
    </location>
</feature>
<dbReference type="EMBL" id="AOGE01000001">
    <property type="protein sequence ID" value="ELT51188.1"/>
    <property type="molecule type" value="Genomic_DNA"/>
</dbReference>
<organism evidence="3 4">
    <name type="scientific">Brucella intermedia M86</name>
    <dbReference type="NCBI Taxonomy" id="1234597"/>
    <lineage>
        <taxon>Bacteria</taxon>
        <taxon>Pseudomonadati</taxon>
        <taxon>Pseudomonadota</taxon>
        <taxon>Alphaproteobacteria</taxon>
        <taxon>Hyphomicrobiales</taxon>
        <taxon>Brucellaceae</taxon>
        <taxon>Brucella/Ochrobactrum group</taxon>
        <taxon>Brucella</taxon>
    </lineage>
</organism>
<feature type="signal peptide" evidence="1">
    <location>
        <begin position="1"/>
        <end position="20"/>
    </location>
</feature>
<dbReference type="SUPFAM" id="SSF50199">
    <property type="entry name" value="Staphylococcal nuclease"/>
    <property type="match status" value="1"/>
</dbReference>
<feature type="chain" id="PRO_5004068360" description="TNase-like domain-containing protein" evidence="1">
    <location>
        <begin position="21"/>
        <end position="167"/>
    </location>
</feature>
<comment type="caution">
    <text evidence="3">The sequence shown here is derived from an EMBL/GenBank/DDBJ whole genome shotgun (WGS) entry which is preliminary data.</text>
</comment>
<gene>
    <name evidence="3" type="ORF">D584_00025</name>
</gene>
<dbReference type="Proteomes" id="UP000011971">
    <property type="component" value="Unassembled WGS sequence"/>
</dbReference>
<dbReference type="InterPro" id="IPR035437">
    <property type="entry name" value="SNase_OB-fold_sf"/>
</dbReference>
<accession>M5JSV5</accession>
<keyword evidence="1" id="KW-0732">Signal</keyword>
<evidence type="ECO:0000313" key="3">
    <source>
        <dbReference type="EMBL" id="ELT51188.1"/>
    </source>
</evidence>
<proteinExistence type="predicted"/>
<dbReference type="RefSeq" id="WP_006470214.1">
    <property type="nucleotide sequence ID" value="NZ_AOGE01000001.1"/>
</dbReference>